<sequence length="123" mass="12604">MLMRIGLALIALAASALPALAIEGRYKVEGQNPGQPQIYRGEAVIKKTGETYSVVWQIGSGRQIGTGILSGSVLSVVFQAANAPGSGGVASFEIADNKVTGGKWAVTGGQTAGTEKWTLESGI</sequence>
<keyword evidence="1" id="KW-0732">Signal</keyword>
<evidence type="ECO:0000256" key="1">
    <source>
        <dbReference type="SAM" id="SignalP"/>
    </source>
</evidence>
<dbReference type="AlphaFoldDB" id="A0A6N6MIB1"/>
<evidence type="ECO:0000313" key="2">
    <source>
        <dbReference type="EMBL" id="KAB1069276.1"/>
    </source>
</evidence>
<name>A0A6N6MIB1_9HYPH</name>
<dbReference type="Proteomes" id="UP000441523">
    <property type="component" value="Unassembled WGS sequence"/>
</dbReference>
<reference evidence="2 3" key="1">
    <citation type="submission" date="2019-09" db="EMBL/GenBank/DDBJ databases">
        <title>YIM 132548 draft genome.</title>
        <authorList>
            <person name="Jiang L."/>
        </authorList>
    </citation>
    <scope>NUCLEOTIDE SEQUENCE [LARGE SCALE GENOMIC DNA]</scope>
    <source>
        <strain evidence="2 3">YIM 132548</strain>
    </source>
</reference>
<comment type="caution">
    <text evidence="2">The sequence shown here is derived from an EMBL/GenBank/DDBJ whole genome shotgun (WGS) entry which is preliminary data.</text>
</comment>
<keyword evidence="3" id="KW-1185">Reference proteome</keyword>
<accession>A0A6N6MIB1</accession>
<protein>
    <submittedName>
        <fullName evidence="2">Uncharacterized protein</fullName>
    </submittedName>
</protein>
<proteinExistence type="predicted"/>
<gene>
    <name evidence="2" type="ORF">F6X51_25730</name>
</gene>
<evidence type="ECO:0000313" key="3">
    <source>
        <dbReference type="Proteomes" id="UP000441523"/>
    </source>
</evidence>
<organism evidence="2 3">
    <name type="scientific">Methylobacterium planeticum</name>
    <dbReference type="NCBI Taxonomy" id="2615211"/>
    <lineage>
        <taxon>Bacteria</taxon>
        <taxon>Pseudomonadati</taxon>
        <taxon>Pseudomonadota</taxon>
        <taxon>Alphaproteobacteria</taxon>
        <taxon>Hyphomicrobiales</taxon>
        <taxon>Methylobacteriaceae</taxon>
        <taxon>Methylobacterium</taxon>
    </lineage>
</organism>
<feature type="chain" id="PRO_5026668315" evidence="1">
    <location>
        <begin position="22"/>
        <end position="123"/>
    </location>
</feature>
<feature type="signal peptide" evidence="1">
    <location>
        <begin position="1"/>
        <end position="21"/>
    </location>
</feature>
<dbReference type="EMBL" id="VZZJ01000041">
    <property type="protein sequence ID" value="KAB1069276.1"/>
    <property type="molecule type" value="Genomic_DNA"/>
</dbReference>
<dbReference type="RefSeq" id="WP_150966715.1">
    <property type="nucleotide sequence ID" value="NZ_VZZJ01000041.1"/>
</dbReference>